<dbReference type="InterPro" id="IPR036291">
    <property type="entry name" value="NAD(P)-bd_dom_sf"/>
</dbReference>
<dbReference type="Pfam" id="PF19328">
    <property type="entry name" value="DAP_DH_C"/>
    <property type="match status" value="1"/>
</dbReference>
<sequence>MTQAGDGSPQVSWRVCVCYTGSVGSQVIRLLSGDPRFEIAGVLVHHAEKAGRDVGELVGIGPIGITATRDVAALVDLRADCALWHGLSWEPAVVARLLEAGTNVYSGMGGWYVPGSPEHELLAAACERGGATLAGGGSIPGLISDVLPLFVSGYSGKVRRLRARQINYVASNPSAMLLEHGLGMGVEPDPAATTSSEVDELWQWGIGQSARIVAAGLDLPLTDVRLTKKEFAPAREDLVLSPSGLEVRRGTTAGVRWTFTAFTGEVPFFEVVNEQTVMLGLGPGWRATADEPNWRVEIDGSPSIACTIDLPSGQDDPVNALNAARAVNFIPRLMDADPGCATVLDLPSPRAATLQISSDQ</sequence>
<reference evidence="5 6" key="1">
    <citation type="submission" date="2006-10" db="EMBL/GenBank/DDBJ databases">
        <authorList>
            <person name="Fleischmann R.D."/>
            <person name="Dodson R.J."/>
            <person name="Haft D.H."/>
            <person name="Merkel J.S."/>
            <person name="Nelson W.C."/>
            <person name="Fraser C.M."/>
        </authorList>
    </citation>
    <scope>NUCLEOTIDE SEQUENCE [LARGE SCALE GENOMIC DNA]</scope>
    <source>
        <strain evidence="5 6">104</strain>
    </source>
</reference>
<dbReference type="EMBL" id="CP000479">
    <property type="protein sequence ID" value="ABK66718.1"/>
    <property type="molecule type" value="Genomic_DNA"/>
</dbReference>
<accession>A0A0H2ZY61</accession>
<keyword evidence="2 5" id="KW-0560">Oxidoreductase</keyword>
<proteinExistence type="predicted"/>
<dbReference type="SUPFAM" id="SSF51735">
    <property type="entry name" value="NAD(P)-binding Rossmann-fold domains"/>
    <property type="match status" value="1"/>
</dbReference>
<dbReference type="Proteomes" id="UP000001574">
    <property type="component" value="Chromosome"/>
</dbReference>
<dbReference type="InterPro" id="IPR045760">
    <property type="entry name" value="DAP_DH_C"/>
</dbReference>
<dbReference type="Gene3D" id="3.40.50.720">
    <property type="entry name" value="NAD(P)-binding Rossmann-like Domain"/>
    <property type="match status" value="1"/>
</dbReference>
<dbReference type="KEGG" id="mav:MAV_1830"/>
<dbReference type="Pfam" id="PF01113">
    <property type="entry name" value="DapB_N"/>
    <property type="match status" value="1"/>
</dbReference>
<evidence type="ECO:0000259" key="4">
    <source>
        <dbReference type="Pfam" id="PF19328"/>
    </source>
</evidence>
<dbReference type="GO" id="GO:0009089">
    <property type="term" value="P:lysine biosynthetic process via diaminopimelate"/>
    <property type="evidence" value="ECO:0007669"/>
    <property type="project" value="InterPro"/>
</dbReference>
<keyword evidence="1" id="KW-0521">NADP</keyword>
<dbReference type="AlphaFoldDB" id="A0A0H2ZY61"/>
<dbReference type="HOGENOM" id="CLU_050509_0_0_11"/>
<organism evidence="5 6">
    <name type="scientific">Mycobacterium avium (strain 104)</name>
    <dbReference type="NCBI Taxonomy" id="243243"/>
    <lineage>
        <taxon>Bacteria</taxon>
        <taxon>Bacillati</taxon>
        <taxon>Actinomycetota</taxon>
        <taxon>Actinomycetes</taxon>
        <taxon>Mycobacteriales</taxon>
        <taxon>Mycobacteriaceae</taxon>
        <taxon>Mycobacterium</taxon>
        <taxon>Mycobacterium avium complex (MAC)</taxon>
    </lineage>
</organism>
<evidence type="ECO:0000259" key="3">
    <source>
        <dbReference type="Pfam" id="PF01113"/>
    </source>
</evidence>
<evidence type="ECO:0000313" key="5">
    <source>
        <dbReference type="EMBL" id="ABK66718.1"/>
    </source>
</evidence>
<evidence type="ECO:0000256" key="1">
    <source>
        <dbReference type="ARBA" id="ARBA00022857"/>
    </source>
</evidence>
<dbReference type="InterPro" id="IPR000846">
    <property type="entry name" value="DapB_N"/>
</dbReference>
<feature type="domain" description="2,4-diaminopentanoate dehydrogenase C-terminal" evidence="4">
    <location>
        <begin position="143"/>
        <end position="354"/>
    </location>
</feature>
<feature type="domain" description="Dihydrodipicolinate reductase N-terminal" evidence="3">
    <location>
        <begin position="19"/>
        <end position="81"/>
    </location>
</feature>
<gene>
    <name evidence="5" type="primary">dapB</name>
    <name evidence="5" type="ordered locus">MAV_1830</name>
</gene>
<protein>
    <submittedName>
        <fullName evidence="5">Dihydrodipicolinate reductase, N-terminus domain protein</fullName>
        <ecNumber evidence="5">1.17.1.8</ecNumber>
    </submittedName>
</protein>
<evidence type="ECO:0000256" key="2">
    <source>
        <dbReference type="ARBA" id="ARBA00023002"/>
    </source>
</evidence>
<name>A0A0H2ZY61_MYCA1</name>
<dbReference type="GO" id="GO:0008839">
    <property type="term" value="F:4-hydroxy-tetrahydrodipicolinate reductase"/>
    <property type="evidence" value="ECO:0007669"/>
    <property type="project" value="UniProtKB-EC"/>
</dbReference>
<evidence type="ECO:0000313" key="6">
    <source>
        <dbReference type="Proteomes" id="UP000001574"/>
    </source>
</evidence>
<dbReference type="EC" id="1.17.1.8" evidence="5"/>